<dbReference type="AlphaFoldDB" id="A0A430Q1I5"/>
<evidence type="ECO:0000259" key="2">
    <source>
        <dbReference type="Pfam" id="PF13086"/>
    </source>
</evidence>
<evidence type="ECO:0000259" key="4">
    <source>
        <dbReference type="Pfam" id="PF16399"/>
    </source>
</evidence>
<dbReference type="PANTHER" id="PTHR10887">
    <property type="entry name" value="DNA2/NAM7 HELICASE FAMILY"/>
    <property type="match status" value="1"/>
</dbReference>
<feature type="compositionally biased region" description="Basic and acidic residues" evidence="1">
    <location>
        <begin position="39"/>
        <end position="55"/>
    </location>
</feature>
<evidence type="ECO:0000313" key="7">
    <source>
        <dbReference type="Proteomes" id="UP000290809"/>
    </source>
</evidence>
<evidence type="ECO:0000256" key="1">
    <source>
        <dbReference type="SAM" id="MobiDB-lite"/>
    </source>
</evidence>
<dbReference type="EMBL" id="QMKO01003299">
    <property type="protein sequence ID" value="RTG81545.1"/>
    <property type="molecule type" value="Genomic_DNA"/>
</dbReference>
<dbReference type="Pfam" id="PF21143">
    <property type="entry name" value="Aquarius_N_2nd"/>
    <property type="match status" value="1"/>
</dbReference>
<dbReference type="Pfam" id="PF13087">
    <property type="entry name" value="AAA_12"/>
    <property type="match status" value="1"/>
</dbReference>
<comment type="caution">
    <text evidence="6">The sequence shown here is derived from an EMBL/GenBank/DDBJ whole genome shotgun (WGS) entry which is preliminary data.</text>
</comment>
<feature type="region of interest" description="Disordered" evidence="1">
    <location>
        <begin position="39"/>
        <end position="60"/>
    </location>
</feature>
<dbReference type="GO" id="GO:0003729">
    <property type="term" value="F:mRNA binding"/>
    <property type="evidence" value="ECO:0007669"/>
    <property type="project" value="TreeGrafter"/>
</dbReference>
<dbReference type="SUPFAM" id="SSF52540">
    <property type="entry name" value="P-loop containing nucleoside triphosphate hydrolases"/>
    <property type="match status" value="1"/>
</dbReference>
<feature type="domain" description="RNA helicase aquarius N-terminal" evidence="4">
    <location>
        <begin position="148"/>
        <end position="304"/>
    </location>
</feature>
<dbReference type="InterPro" id="IPR045055">
    <property type="entry name" value="DNA2/NAM7-like"/>
</dbReference>
<dbReference type="InterPro" id="IPR027417">
    <property type="entry name" value="P-loop_NTPase"/>
</dbReference>
<dbReference type="InterPro" id="IPR041679">
    <property type="entry name" value="DNA2/NAM7-like_C"/>
</dbReference>
<feature type="domain" description="RNA helicase aquarius N-terminal" evidence="4">
    <location>
        <begin position="64"/>
        <end position="140"/>
    </location>
</feature>
<feature type="non-terminal residue" evidence="6">
    <location>
        <position position="1"/>
    </location>
</feature>
<feature type="region of interest" description="Disordered" evidence="1">
    <location>
        <begin position="301"/>
        <end position="322"/>
    </location>
</feature>
<evidence type="ECO:0000313" key="6">
    <source>
        <dbReference type="EMBL" id="RTG81545.1"/>
    </source>
</evidence>
<dbReference type="STRING" id="6184.A0A430Q1I5"/>
<accession>A0A430Q1I5</accession>
<dbReference type="InterPro" id="IPR032174">
    <property type="entry name" value="Aquarius_N"/>
</dbReference>
<reference evidence="6 7" key="1">
    <citation type="journal article" date="2019" name="PLoS Pathog.">
        <title>Genome sequence of the bovine parasite Schistosoma bovis Tanzania.</title>
        <authorList>
            <person name="Oey H."/>
            <person name="Zakrzewski M."/>
            <person name="Gobert G."/>
            <person name="Gravermann K."/>
            <person name="Stoye J."/>
            <person name="Jones M."/>
            <person name="Mcmanus D."/>
            <person name="Krause L."/>
        </authorList>
    </citation>
    <scope>NUCLEOTIDE SEQUENCE [LARGE SCALE GENOMIC DNA]</scope>
    <source>
        <strain evidence="6 7">TAN1997</strain>
    </source>
</reference>
<evidence type="ECO:0000259" key="5">
    <source>
        <dbReference type="Pfam" id="PF21143"/>
    </source>
</evidence>
<dbReference type="InterPro" id="IPR047187">
    <property type="entry name" value="SF1_C_Upf1"/>
</dbReference>
<feature type="domain" description="DNA2/NAM7 helicase helicase" evidence="2">
    <location>
        <begin position="855"/>
        <end position="944"/>
    </location>
</feature>
<dbReference type="GO" id="GO:0004386">
    <property type="term" value="F:helicase activity"/>
    <property type="evidence" value="ECO:0007669"/>
    <property type="project" value="InterPro"/>
</dbReference>
<dbReference type="PANTHER" id="PTHR10887:SF5">
    <property type="entry name" value="RNA HELICASE AQUARIUS"/>
    <property type="match status" value="1"/>
</dbReference>
<keyword evidence="7" id="KW-1185">Reference proteome</keyword>
<dbReference type="Proteomes" id="UP000290809">
    <property type="component" value="Unassembled WGS sequence"/>
</dbReference>
<dbReference type="GO" id="GO:0071013">
    <property type="term" value="C:catalytic step 2 spliceosome"/>
    <property type="evidence" value="ECO:0007669"/>
    <property type="project" value="TreeGrafter"/>
</dbReference>
<dbReference type="Pfam" id="PF13086">
    <property type="entry name" value="AAA_11"/>
    <property type="match status" value="1"/>
</dbReference>
<name>A0A430Q1I5_SCHBO</name>
<dbReference type="Pfam" id="PF16399">
    <property type="entry name" value="Aquarius_N_1st"/>
    <property type="match status" value="2"/>
</dbReference>
<dbReference type="InterPro" id="IPR048966">
    <property type="entry name" value="Aquarius_b-barrel"/>
</dbReference>
<dbReference type="FunFam" id="3.40.50.300:FF:003210">
    <property type="entry name" value="RNA helicase aquarius"/>
    <property type="match status" value="1"/>
</dbReference>
<gene>
    <name evidence="6" type="ORF">DC041_0011434</name>
</gene>
<evidence type="ECO:0000259" key="3">
    <source>
        <dbReference type="Pfam" id="PF13087"/>
    </source>
</evidence>
<dbReference type="Gene3D" id="3.40.50.300">
    <property type="entry name" value="P-loop containing nucleotide triphosphate hydrolases"/>
    <property type="match status" value="2"/>
</dbReference>
<dbReference type="CDD" id="cd18808">
    <property type="entry name" value="SF1_C_Upf1"/>
    <property type="match status" value="1"/>
</dbReference>
<sequence length="1101" mass="127736">TFVATADKFSGLIHRVLHILLDESPQILTVNPLLTEINTKSKDDDNDEKDKHQTSDESSNPVQQKKCILEHIVLIIFLSHCFTNLAEVGVLRRSLRELYSLAIWQDHLQPTRLSLELKSHPRYARLLKKLQKYRDTKVSPTERDNMPIEPLLIHYLERFILLLIDLESMLLTRRILNVVLDDRHIVVYCQKSALIKRPDGKLFSELVDLLAFYAHFHIDESTGEPLDEAEMDKRHCAKLSNLQLKTFALHKDKLLPFSVSHPAGIETAQLLRKHLSVLDRDQLYQLASCFGLVTLKKESSQNNEENKIDDDNDGQLPPAKRIRSNDQDIEEFHLSCLRDKLEAKFMDKDLIIRILIHHFARRQSELEYINSLSLYPTEDLIWDENRVPTEYYSGENCLALPKLGLQFLTLQDYLLRNFNLFRLESTYEIRQDIEDAIIRLKAWRGEFGQAVFDGWSRMALPIQAFNIVEVAKPDLGAKHPARVRADVRVALAGLRPEIRKEWLGLRRHDPVFLVTIRPTKQQGWKFNMNEPFASQVGLHYVRGCEIEGQVDKEGKLVPDEERLGFLPLKVLIKSYHYSSLSYAPFCIYYVDNIFTFVFPINYAYPRDLMNIRSVVPEWLLDLLMGYLDPAAAHYTHRSDVYEPRQNWLDTFLSPEHLKHSLSQYNVQFTDKRQSRKWKSSCQTEMFTPDDKIEQCRLYFTSKTLNPSSAIPQLSTDHLPDSDLSDSTNSFHLQTCETAQYFYIQEVLSRWEDFISKIAASDTSHHLMSNTNQRNQSMTEENTEKDVVIYDPNLIRNSFPFTEFFTGQKTPSNEVMSQLFPGQNLLEDVALAHAYFRYLHSIFTQLDEFRAFELMRTGTERANYLLIQEAKIIAMTCTHAALRRRDLVQLGFTYDTILMEEAAQILEIETFIPLLLQNPDISGRNRLKRWIMIGDHHQLPPVVKNQAFNNYSNMGQSLFARLVKLGVPTVQLDAQGRARPSLSRLYSWRYDRLTDLPHTLNEVQYCIGESEPSPFFYQNLAEAEYVVAVYMYMRILGYPAEKITILTTYNGQKHLIRDVIAARCAQNPLLGNPSKVTTVDRFQITILDMILDEMINPLSSLD</sequence>
<dbReference type="InterPro" id="IPR041677">
    <property type="entry name" value="DNA2/NAM7_AAA_11"/>
</dbReference>
<protein>
    <submittedName>
        <fullName evidence="6">Intron-binding protein aquarius</fullName>
    </submittedName>
</protein>
<organism evidence="6 7">
    <name type="scientific">Schistosoma bovis</name>
    <name type="common">Blood fluke</name>
    <dbReference type="NCBI Taxonomy" id="6184"/>
    <lineage>
        <taxon>Eukaryota</taxon>
        <taxon>Metazoa</taxon>
        <taxon>Spiralia</taxon>
        <taxon>Lophotrochozoa</taxon>
        <taxon>Platyhelminthes</taxon>
        <taxon>Trematoda</taxon>
        <taxon>Digenea</taxon>
        <taxon>Strigeidida</taxon>
        <taxon>Schistosomatoidea</taxon>
        <taxon>Schistosomatidae</taxon>
        <taxon>Schistosoma</taxon>
    </lineage>
</organism>
<feature type="domain" description="RNA helicase aquarius beta-barrel" evidence="5">
    <location>
        <begin position="447"/>
        <end position="561"/>
    </location>
</feature>
<feature type="domain" description="DNA2/NAM7 helicase-like C-terminal" evidence="3">
    <location>
        <begin position="1014"/>
        <end position="1082"/>
    </location>
</feature>
<proteinExistence type="predicted"/>